<feature type="transmembrane region" description="Helical" evidence="7">
    <location>
        <begin position="64"/>
        <end position="83"/>
    </location>
</feature>
<dbReference type="InterPro" id="IPR011701">
    <property type="entry name" value="MFS"/>
</dbReference>
<dbReference type="InterPro" id="IPR005829">
    <property type="entry name" value="Sugar_transporter_CS"/>
</dbReference>
<dbReference type="InterPro" id="IPR036259">
    <property type="entry name" value="MFS_trans_sf"/>
</dbReference>
<evidence type="ECO:0000313" key="9">
    <source>
        <dbReference type="EMBL" id="QEA06632.1"/>
    </source>
</evidence>
<name>A0A5B8RGN4_9ZZZZ</name>
<feature type="domain" description="Major facilitator superfamily (MFS) profile" evidence="8">
    <location>
        <begin position="30"/>
        <end position="500"/>
    </location>
</feature>
<feature type="transmembrane region" description="Helical" evidence="7">
    <location>
        <begin position="282"/>
        <end position="304"/>
    </location>
</feature>
<comment type="subcellular location">
    <subcellularLocation>
        <location evidence="1">Endomembrane system</location>
        <topology evidence="1">Multi-pass membrane protein</topology>
    </subcellularLocation>
</comment>
<dbReference type="EMBL" id="MN079157">
    <property type="protein sequence ID" value="QEA06632.1"/>
    <property type="molecule type" value="Genomic_DNA"/>
</dbReference>
<sequence length="510" mass="52452">MTQSSDNPSPDRGAAAARAGHVSTARRGWVLACVMLTMFLAAIEGTIVATAMPDIVSSLGGVSLYTWVFSGFFLAQAVATPLAGKLADLFGRRPLILGGVAVFLAASLACGLATSMPALVACRLVQGAGAGAVQPIAMTLVGDLYTLSERGRIQGWLSSTWGISALLGPLVGGAIVDHGHWPWIFWLHLPFGVLAMVGLAVFLRERPVHRHDGVDYPGAGWFLLGCSTLMLLLVQGGVAFAWDSAAAFGLAATAAVGGAAFLRRERRAPEPLMDFGLWRYPLIRIANGAALTAGMMIIGLTSFLPAYVQGVLGTSATVAGFALTAVSVGWPVAAVICGRMLPHVGPRVTARIGGVCLCLGGVLFVSPGMALGAWWPALGSFATGLGMGFTNTTFVVSIQSVVGYRQRGAATAGNLFMRLFGSALGAAVLGGVLNQRLQSGLSGSSADLNEVRGLLGRGGEAMASLAPSLQAALADALGWVFAGVLLFGVLTAVQSFRLPALAPGHAGERR</sequence>
<dbReference type="Pfam" id="PF07690">
    <property type="entry name" value="MFS_1"/>
    <property type="match status" value="1"/>
</dbReference>
<feature type="transmembrane region" description="Helical" evidence="7">
    <location>
        <begin position="348"/>
        <end position="375"/>
    </location>
</feature>
<dbReference type="PANTHER" id="PTHR23501:SF191">
    <property type="entry name" value="VACUOLAR BASIC AMINO ACID TRANSPORTER 4"/>
    <property type="match status" value="1"/>
</dbReference>
<dbReference type="PRINTS" id="PR01036">
    <property type="entry name" value="TCRTETB"/>
</dbReference>
<feature type="transmembrane region" description="Helical" evidence="7">
    <location>
        <begin position="124"/>
        <end position="144"/>
    </location>
</feature>
<feature type="transmembrane region" description="Helical" evidence="7">
    <location>
        <begin position="181"/>
        <end position="202"/>
    </location>
</feature>
<dbReference type="Gene3D" id="1.20.1250.20">
    <property type="entry name" value="MFS general substrate transporter like domains"/>
    <property type="match status" value="1"/>
</dbReference>
<dbReference type="GO" id="GO:0005886">
    <property type="term" value="C:plasma membrane"/>
    <property type="evidence" value="ECO:0007669"/>
    <property type="project" value="TreeGrafter"/>
</dbReference>
<keyword evidence="3 7" id="KW-0812">Transmembrane</keyword>
<feature type="transmembrane region" description="Helical" evidence="7">
    <location>
        <begin position="156"/>
        <end position="175"/>
    </location>
</feature>
<keyword evidence="4 7" id="KW-1133">Transmembrane helix</keyword>
<accession>A0A5B8RGN4</accession>
<dbReference type="PROSITE" id="PS00216">
    <property type="entry name" value="SUGAR_TRANSPORT_1"/>
    <property type="match status" value="1"/>
</dbReference>
<evidence type="ECO:0000256" key="4">
    <source>
        <dbReference type="ARBA" id="ARBA00022989"/>
    </source>
</evidence>
<dbReference type="AlphaFoldDB" id="A0A5B8RGN4"/>
<feature type="transmembrane region" description="Helical" evidence="7">
    <location>
        <begin position="214"/>
        <end position="234"/>
    </location>
</feature>
<feature type="transmembrane region" description="Helical" evidence="7">
    <location>
        <begin position="381"/>
        <end position="403"/>
    </location>
</feature>
<dbReference type="PANTHER" id="PTHR23501">
    <property type="entry name" value="MAJOR FACILITATOR SUPERFAMILY"/>
    <property type="match status" value="1"/>
</dbReference>
<evidence type="ECO:0000256" key="3">
    <source>
        <dbReference type="ARBA" id="ARBA00022692"/>
    </source>
</evidence>
<feature type="transmembrane region" description="Helical" evidence="7">
    <location>
        <begin position="240"/>
        <end position="262"/>
    </location>
</feature>
<evidence type="ECO:0000256" key="2">
    <source>
        <dbReference type="ARBA" id="ARBA00022448"/>
    </source>
</evidence>
<reference evidence="9" key="1">
    <citation type="submission" date="2019-06" db="EMBL/GenBank/DDBJ databases">
        <authorList>
            <person name="Murdoch R.W."/>
            <person name="Fathepure B."/>
        </authorList>
    </citation>
    <scope>NUCLEOTIDE SEQUENCE</scope>
</reference>
<keyword evidence="2" id="KW-0813">Transport</keyword>
<dbReference type="Gene3D" id="1.20.1720.10">
    <property type="entry name" value="Multidrug resistance protein D"/>
    <property type="match status" value="1"/>
</dbReference>
<dbReference type="CDD" id="cd17502">
    <property type="entry name" value="MFS_Azr1_MDR_like"/>
    <property type="match status" value="1"/>
</dbReference>
<feature type="transmembrane region" description="Helical" evidence="7">
    <location>
        <begin position="476"/>
        <end position="493"/>
    </location>
</feature>
<evidence type="ECO:0000256" key="7">
    <source>
        <dbReference type="SAM" id="Phobius"/>
    </source>
</evidence>
<evidence type="ECO:0000256" key="1">
    <source>
        <dbReference type="ARBA" id="ARBA00004127"/>
    </source>
</evidence>
<keyword evidence="5 7" id="KW-0472">Membrane</keyword>
<evidence type="ECO:0000259" key="8">
    <source>
        <dbReference type="PROSITE" id="PS50850"/>
    </source>
</evidence>
<proteinExistence type="predicted"/>
<dbReference type="SUPFAM" id="SSF103473">
    <property type="entry name" value="MFS general substrate transporter"/>
    <property type="match status" value="1"/>
</dbReference>
<protein>
    <recommendedName>
        <fullName evidence="6">MFS-type drug efflux transporter P55</fullName>
    </recommendedName>
</protein>
<evidence type="ECO:0000256" key="5">
    <source>
        <dbReference type="ARBA" id="ARBA00023136"/>
    </source>
</evidence>
<evidence type="ECO:0000256" key="6">
    <source>
        <dbReference type="ARBA" id="ARBA00044273"/>
    </source>
</evidence>
<feature type="transmembrane region" description="Helical" evidence="7">
    <location>
        <begin position="316"/>
        <end position="336"/>
    </location>
</feature>
<dbReference type="InterPro" id="IPR020846">
    <property type="entry name" value="MFS_dom"/>
</dbReference>
<gene>
    <name evidence="9" type="primary">mdtD_2</name>
    <name evidence="9" type="ORF">KBTEX_02972</name>
</gene>
<feature type="transmembrane region" description="Helical" evidence="7">
    <location>
        <begin position="28"/>
        <end position="52"/>
    </location>
</feature>
<feature type="transmembrane region" description="Helical" evidence="7">
    <location>
        <begin position="95"/>
        <end position="118"/>
    </location>
</feature>
<dbReference type="PROSITE" id="PS50850">
    <property type="entry name" value="MFS"/>
    <property type="match status" value="1"/>
</dbReference>
<dbReference type="GO" id="GO:0022857">
    <property type="term" value="F:transmembrane transporter activity"/>
    <property type="evidence" value="ECO:0007669"/>
    <property type="project" value="InterPro"/>
</dbReference>
<feature type="transmembrane region" description="Helical" evidence="7">
    <location>
        <begin position="415"/>
        <end position="433"/>
    </location>
</feature>
<organism evidence="9">
    <name type="scientific">uncultured organism</name>
    <dbReference type="NCBI Taxonomy" id="155900"/>
    <lineage>
        <taxon>unclassified sequences</taxon>
        <taxon>environmental samples</taxon>
    </lineage>
</organism>